<gene>
    <name evidence="1" type="ORF">GCM10022224_093650</name>
</gene>
<sequence length="64" mass="7086">MARDCGLEANIFVEGEHQRVRQYRILRLEIALDRTYMAGGLGALVTQKVAGRITTYTGDGGELM</sequence>
<dbReference type="EMBL" id="BAAAZP010000220">
    <property type="protein sequence ID" value="GAA3713375.1"/>
    <property type="molecule type" value="Genomic_DNA"/>
</dbReference>
<keyword evidence="2" id="KW-1185">Reference proteome</keyword>
<organism evidence="1 2">
    <name type="scientific">Nonomuraea antimicrobica</name>
    <dbReference type="NCBI Taxonomy" id="561173"/>
    <lineage>
        <taxon>Bacteria</taxon>
        <taxon>Bacillati</taxon>
        <taxon>Actinomycetota</taxon>
        <taxon>Actinomycetes</taxon>
        <taxon>Streptosporangiales</taxon>
        <taxon>Streptosporangiaceae</taxon>
        <taxon>Nonomuraea</taxon>
    </lineage>
</organism>
<evidence type="ECO:0000313" key="2">
    <source>
        <dbReference type="Proteomes" id="UP001500902"/>
    </source>
</evidence>
<accession>A0ABP7E7X7</accession>
<comment type="caution">
    <text evidence="1">The sequence shown here is derived from an EMBL/GenBank/DDBJ whole genome shotgun (WGS) entry which is preliminary data.</text>
</comment>
<dbReference type="Proteomes" id="UP001500902">
    <property type="component" value="Unassembled WGS sequence"/>
</dbReference>
<proteinExistence type="predicted"/>
<name>A0ABP7E7X7_9ACTN</name>
<protein>
    <submittedName>
        <fullName evidence="1">Uncharacterized protein</fullName>
    </submittedName>
</protein>
<evidence type="ECO:0000313" key="1">
    <source>
        <dbReference type="EMBL" id="GAA3713375.1"/>
    </source>
</evidence>
<reference evidence="2" key="1">
    <citation type="journal article" date="2019" name="Int. J. Syst. Evol. Microbiol.">
        <title>The Global Catalogue of Microorganisms (GCM) 10K type strain sequencing project: providing services to taxonomists for standard genome sequencing and annotation.</title>
        <authorList>
            <consortium name="The Broad Institute Genomics Platform"/>
            <consortium name="The Broad Institute Genome Sequencing Center for Infectious Disease"/>
            <person name="Wu L."/>
            <person name="Ma J."/>
        </authorList>
    </citation>
    <scope>NUCLEOTIDE SEQUENCE [LARGE SCALE GENOMIC DNA]</scope>
    <source>
        <strain evidence="2">JCM 16904</strain>
    </source>
</reference>